<name>A0A1I8NPZ2_STOCA</name>
<keyword evidence="2" id="KW-1185">Reference proteome</keyword>
<evidence type="ECO:0008006" key="3">
    <source>
        <dbReference type="Google" id="ProtNLM"/>
    </source>
</evidence>
<dbReference type="Pfam" id="PF01395">
    <property type="entry name" value="PBP_GOBP"/>
    <property type="match status" value="1"/>
</dbReference>
<dbReference type="VEuPathDB" id="VectorBase:SCAU001011"/>
<reference evidence="1" key="1">
    <citation type="submission" date="2020-05" db="UniProtKB">
        <authorList>
            <consortium name="EnsemblMetazoa"/>
        </authorList>
    </citation>
    <scope>IDENTIFICATION</scope>
    <source>
        <strain evidence="1">USDA</strain>
    </source>
</reference>
<dbReference type="EnsemblMetazoa" id="SCAU001011-RA">
    <property type="protein sequence ID" value="SCAU001011-PA"/>
    <property type="gene ID" value="SCAU001011"/>
</dbReference>
<organism evidence="1 2">
    <name type="scientific">Stomoxys calcitrans</name>
    <name type="common">Stable fly</name>
    <name type="synonym">Conops calcitrans</name>
    <dbReference type="NCBI Taxonomy" id="35570"/>
    <lineage>
        <taxon>Eukaryota</taxon>
        <taxon>Metazoa</taxon>
        <taxon>Ecdysozoa</taxon>
        <taxon>Arthropoda</taxon>
        <taxon>Hexapoda</taxon>
        <taxon>Insecta</taxon>
        <taxon>Pterygota</taxon>
        <taxon>Neoptera</taxon>
        <taxon>Endopterygota</taxon>
        <taxon>Diptera</taxon>
        <taxon>Brachycera</taxon>
        <taxon>Muscomorpha</taxon>
        <taxon>Muscoidea</taxon>
        <taxon>Muscidae</taxon>
        <taxon>Stomoxys</taxon>
    </lineage>
</organism>
<accession>A0A1I8NPZ2</accession>
<evidence type="ECO:0000313" key="2">
    <source>
        <dbReference type="Proteomes" id="UP000095300"/>
    </source>
</evidence>
<sequence>MYKCRSMAIMKNLNIIILIFVAIALNISKALLKDEMKAAASTCRKEFPNVKTDIDDIFHGKIREKYDDDEFKCLVKCMMERQGSFVNGTLQRTSLLKYAKKDPLFNDYPPELLETIEKCSLMKGANDCETAFKMIACLI</sequence>
<dbReference type="GO" id="GO:0005549">
    <property type="term" value="F:odorant binding"/>
    <property type="evidence" value="ECO:0007669"/>
    <property type="project" value="InterPro"/>
</dbReference>
<proteinExistence type="predicted"/>
<dbReference type="Gene3D" id="1.10.238.20">
    <property type="entry name" value="Pheromone/general odorant binding protein domain"/>
    <property type="match status" value="1"/>
</dbReference>
<dbReference type="KEGG" id="scac:106081871"/>
<dbReference type="InterPro" id="IPR006170">
    <property type="entry name" value="PBP/GOBP"/>
</dbReference>
<gene>
    <name evidence="1" type="primary">106081871</name>
</gene>
<dbReference type="OrthoDB" id="6601693at2759"/>
<dbReference type="SUPFAM" id="SSF47565">
    <property type="entry name" value="Insect pheromone/odorant-binding proteins"/>
    <property type="match status" value="1"/>
</dbReference>
<evidence type="ECO:0000313" key="1">
    <source>
        <dbReference type="EnsemblMetazoa" id="SCAU001011-PA"/>
    </source>
</evidence>
<dbReference type="CDD" id="cd23992">
    <property type="entry name" value="PBP_GOBP"/>
    <property type="match status" value="1"/>
</dbReference>
<dbReference type="AlphaFoldDB" id="A0A1I8NPZ2"/>
<protein>
    <recommendedName>
        <fullName evidence="3">Odorant binding protein</fullName>
    </recommendedName>
</protein>
<dbReference type="Proteomes" id="UP000095300">
    <property type="component" value="Unassembled WGS sequence"/>
</dbReference>
<dbReference type="InterPro" id="IPR036728">
    <property type="entry name" value="PBP_GOBP_sf"/>
</dbReference>